<proteinExistence type="predicted"/>
<dbReference type="EMBL" id="CP030759">
    <property type="protein sequence ID" value="AXA36329.1"/>
    <property type="molecule type" value="Genomic_DNA"/>
</dbReference>
<dbReference type="AlphaFoldDB" id="A0A2Z4Y5S4"/>
<evidence type="ECO:0000313" key="2">
    <source>
        <dbReference type="Proteomes" id="UP000262583"/>
    </source>
</evidence>
<evidence type="ECO:0000313" key="1">
    <source>
        <dbReference type="EMBL" id="AXA36329.1"/>
    </source>
</evidence>
<dbReference type="KEGG" id="schv:BRCON_1552"/>
<dbReference type="Proteomes" id="UP000262583">
    <property type="component" value="Chromosome"/>
</dbReference>
<organism evidence="1 2">
    <name type="scientific">Sumerlaea chitinivorans</name>
    <dbReference type="NCBI Taxonomy" id="2250252"/>
    <lineage>
        <taxon>Bacteria</taxon>
        <taxon>Candidatus Sumerlaeota</taxon>
        <taxon>Candidatus Sumerlaeia</taxon>
        <taxon>Candidatus Sumerlaeales</taxon>
        <taxon>Candidatus Sumerlaeaceae</taxon>
        <taxon>Candidatus Sumerlaea</taxon>
    </lineage>
</organism>
<gene>
    <name evidence="1" type="ORF">BRCON_1552</name>
</gene>
<name>A0A2Z4Y5S4_SUMC1</name>
<protein>
    <submittedName>
        <fullName evidence="1">Uncharacterized protein</fullName>
    </submittedName>
</protein>
<sequence length="46" mass="4919">MSSGALPFCVITIRVPLAMFDVLPSLGASGTREERQKRTSAIAIVK</sequence>
<accession>A0A2Z4Y5S4</accession>
<reference evidence="1 2" key="1">
    <citation type="submission" date="2018-05" db="EMBL/GenBank/DDBJ databases">
        <title>A metagenomic window into the 2 km-deep terrestrial subsurface aquifer revealed taxonomically and functionally diverse microbial community comprising novel uncultured bacterial lineages.</title>
        <authorList>
            <person name="Kadnikov V.V."/>
            <person name="Mardanov A.V."/>
            <person name="Beletsky A.V."/>
            <person name="Banks D."/>
            <person name="Pimenov N.V."/>
            <person name="Frank Y.A."/>
            <person name="Karnachuk O.V."/>
            <person name="Ravin N.V."/>
        </authorList>
    </citation>
    <scope>NUCLEOTIDE SEQUENCE [LARGE SCALE GENOMIC DNA]</scope>
    <source>
        <strain evidence="1">BY</strain>
    </source>
</reference>